<keyword evidence="3" id="KW-1185">Reference proteome</keyword>
<dbReference type="EMBL" id="MU129081">
    <property type="protein sequence ID" value="KAF9507456.1"/>
    <property type="molecule type" value="Genomic_DNA"/>
</dbReference>
<feature type="transmembrane region" description="Helical" evidence="1">
    <location>
        <begin position="175"/>
        <end position="196"/>
    </location>
</feature>
<keyword evidence="1" id="KW-0812">Transmembrane</keyword>
<name>A0A9P6DM07_9AGAM</name>
<keyword evidence="1" id="KW-0472">Membrane</keyword>
<reference evidence="2" key="1">
    <citation type="journal article" date="2020" name="Nat. Commun.">
        <title>Large-scale genome sequencing of mycorrhizal fungi provides insights into the early evolution of symbiotic traits.</title>
        <authorList>
            <person name="Miyauchi S."/>
            <person name="Kiss E."/>
            <person name="Kuo A."/>
            <person name="Drula E."/>
            <person name="Kohler A."/>
            <person name="Sanchez-Garcia M."/>
            <person name="Morin E."/>
            <person name="Andreopoulos B."/>
            <person name="Barry K.W."/>
            <person name="Bonito G."/>
            <person name="Buee M."/>
            <person name="Carver A."/>
            <person name="Chen C."/>
            <person name="Cichocki N."/>
            <person name="Clum A."/>
            <person name="Culley D."/>
            <person name="Crous P.W."/>
            <person name="Fauchery L."/>
            <person name="Girlanda M."/>
            <person name="Hayes R.D."/>
            <person name="Keri Z."/>
            <person name="LaButti K."/>
            <person name="Lipzen A."/>
            <person name="Lombard V."/>
            <person name="Magnuson J."/>
            <person name="Maillard F."/>
            <person name="Murat C."/>
            <person name="Nolan M."/>
            <person name="Ohm R.A."/>
            <person name="Pangilinan J."/>
            <person name="Pereira M.F."/>
            <person name="Perotto S."/>
            <person name="Peter M."/>
            <person name="Pfister S."/>
            <person name="Riley R."/>
            <person name="Sitrit Y."/>
            <person name="Stielow J.B."/>
            <person name="Szollosi G."/>
            <person name="Zifcakova L."/>
            <person name="Stursova M."/>
            <person name="Spatafora J.W."/>
            <person name="Tedersoo L."/>
            <person name="Vaario L.M."/>
            <person name="Yamada A."/>
            <person name="Yan M."/>
            <person name="Wang P."/>
            <person name="Xu J."/>
            <person name="Bruns T."/>
            <person name="Baldrian P."/>
            <person name="Vilgalys R."/>
            <person name="Dunand C."/>
            <person name="Henrissat B."/>
            <person name="Grigoriev I.V."/>
            <person name="Hibbett D."/>
            <person name="Nagy L.G."/>
            <person name="Martin F.M."/>
        </authorList>
    </citation>
    <scope>NUCLEOTIDE SEQUENCE</scope>
    <source>
        <strain evidence="2">UP504</strain>
    </source>
</reference>
<feature type="transmembrane region" description="Helical" evidence="1">
    <location>
        <begin position="103"/>
        <end position="121"/>
    </location>
</feature>
<sequence length="203" mass="21474">MKLLLFCVSPSSLAIYPPSLIYYPPFYIGCPPTLFLAVTPALVLPTVTLCPSNLPSVLAVYLPSVLAVYLPSALAVYPPSVSAVTSSASAVYHPLSLASTYPLPWLSTTPVLSCYLCNLCLSCLSPLAVYLPSVLGCLPTLYLGLFPPPSLFVACPLSSAVLLPLSLLSTSSFPWLLFLPLSLGILPPSLAIFPYLGVPPLYP</sequence>
<organism evidence="2 3">
    <name type="scientific">Hydnum rufescens UP504</name>
    <dbReference type="NCBI Taxonomy" id="1448309"/>
    <lineage>
        <taxon>Eukaryota</taxon>
        <taxon>Fungi</taxon>
        <taxon>Dikarya</taxon>
        <taxon>Basidiomycota</taxon>
        <taxon>Agaricomycotina</taxon>
        <taxon>Agaricomycetes</taxon>
        <taxon>Cantharellales</taxon>
        <taxon>Hydnaceae</taxon>
        <taxon>Hydnum</taxon>
    </lineage>
</organism>
<evidence type="ECO:0000256" key="1">
    <source>
        <dbReference type="SAM" id="Phobius"/>
    </source>
</evidence>
<comment type="caution">
    <text evidence="2">The sequence shown here is derived from an EMBL/GenBank/DDBJ whole genome shotgun (WGS) entry which is preliminary data.</text>
</comment>
<proteinExistence type="predicted"/>
<dbReference type="AlphaFoldDB" id="A0A9P6DM07"/>
<dbReference type="Proteomes" id="UP000886523">
    <property type="component" value="Unassembled WGS sequence"/>
</dbReference>
<accession>A0A9P6DM07</accession>
<feature type="transmembrane region" description="Helical" evidence="1">
    <location>
        <begin position="56"/>
        <end position="77"/>
    </location>
</feature>
<feature type="transmembrane region" description="Helical" evidence="1">
    <location>
        <begin position="151"/>
        <end position="168"/>
    </location>
</feature>
<evidence type="ECO:0000313" key="3">
    <source>
        <dbReference type="Proteomes" id="UP000886523"/>
    </source>
</evidence>
<gene>
    <name evidence="2" type="ORF">BS47DRAFT_1398647</name>
</gene>
<protein>
    <submittedName>
        <fullName evidence="2">Uncharacterized protein</fullName>
    </submittedName>
</protein>
<feature type="transmembrane region" description="Helical" evidence="1">
    <location>
        <begin position="128"/>
        <end position="145"/>
    </location>
</feature>
<keyword evidence="1" id="KW-1133">Transmembrane helix</keyword>
<feature type="transmembrane region" description="Helical" evidence="1">
    <location>
        <begin position="24"/>
        <end position="44"/>
    </location>
</feature>
<evidence type="ECO:0000313" key="2">
    <source>
        <dbReference type="EMBL" id="KAF9507456.1"/>
    </source>
</evidence>